<dbReference type="EMBL" id="JBBPBK010000006">
    <property type="protein sequence ID" value="KAK9283640.1"/>
    <property type="molecule type" value="Genomic_DNA"/>
</dbReference>
<evidence type="ECO:0000259" key="8">
    <source>
        <dbReference type="PROSITE" id="PS51293"/>
    </source>
</evidence>
<evidence type="ECO:0000256" key="5">
    <source>
        <dbReference type="ARBA" id="ARBA00023242"/>
    </source>
</evidence>
<dbReference type="Gene3D" id="1.10.10.60">
    <property type="entry name" value="Homeodomain-like"/>
    <property type="match status" value="2"/>
</dbReference>
<feature type="domain" description="SANT" evidence="8">
    <location>
        <begin position="154"/>
        <end position="207"/>
    </location>
</feature>
<evidence type="ECO:0000259" key="9">
    <source>
        <dbReference type="PROSITE" id="PS51294"/>
    </source>
</evidence>
<comment type="subcellular location">
    <subcellularLocation>
        <location evidence="1">Nucleus</location>
    </subcellularLocation>
</comment>
<keyword evidence="3" id="KW-0238">DNA-binding</keyword>
<dbReference type="AlphaFoldDB" id="A0AAP0RZ05"/>
<dbReference type="Pfam" id="PF00249">
    <property type="entry name" value="Myb_DNA-binding"/>
    <property type="match status" value="2"/>
</dbReference>
<dbReference type="NCBIfam" id="TIGR01557">
    <property type="entry name" value="myb_SHAQKYF"/>
    <property type="match status" value="1"/>
</dbReference>
<evidence type="ECO:0000256" key="3">
    <source>
        <dbReference type="ARBA" id="ARBA00023125"/>
    </source>
</evidence>
<evidence type="ECO:0000256" key="6">
    <source>
        <dbReference type="SAM" id="MobiDB-lite"/>
    </source>
</evidence>
<dbReference type="FunFam" id="1.10.10.60:FF:000009">
    <property type="entry name" value="transcription factor MYB1R1"/>
    <property type="match status" value="1"/>
</dbReference>
<dbReference type="CDD" id="cd00167">
    <property type="entry name" value="SANT"/>
    <property type="match status" value="2"/>
</dbReference>
<proteinExistence type="predicted"/>
<feature type="compositionally biased region" description="Low complexity" evidence="6">
    <location>
        <begin position="49"/>
        <end position="61"/>
    </location>
</feature>
<dbReference type="InterPro" id="IPR017930">
    <property type="entry name" value="Myb_dom"/>
</dbReference>
<dbReference type="PROSITE" id="PS50090">
    <property type="entry name" value="MYB_LIKE"/>
    <property type="match status" value="2"/>
</dbReference>
<feature type="region of interest" description="Disordered" evidence="6">
    <location>
        <begin position="1"/>
        <end position="62"/>
    </location>
</feature>
<dbReference type="PROSITE" id="PS51294">
    <property type="entry name" value="HTH_MYB"/>
    <property type="match status" value="2"/>
</dbReference>
<feature type="domain" description="Myb-like" evidence="7">
    <location>
        <begin position="59"/>
        <end position="107"/>
    </location>
</feature>
<dbReference type="InterPro" id="IPR009057">
    <property type="entry name" value="Homeodomain-like_sf"/>
</dbReference>
<feature type="domain" description="HTH myb-type" evidence="9">
    <location>
        <begin position="152"/>
        <end position="207"/>
    </location>
</feature>
<dbReference type="PANTHER" id="PTHR44042">
    <property type="entry name" value="DUPLICATED HOMEODOMAIN-LIKE SUPERFAMILY PROTEIN-RELATED"/>
    <property type="match status" value="1"/>
</dbReference>
<name>A0AAP0RZ05_LIQFO</name>
<comment type="caution">
    <text evidence="10">The sequence shown here is derived from an EMBL/GenBank/DDBJ whole genome shotgun (WGS) entry which is preliminary data.</text>
</comment>
<dbReference type="GO" id="GO:0005634">
    <property type="term" value="C:nucleus"/>
    <property type="evidence" value="ECO:0007669"/>
    <property type="project" value="UniProtKB-SubCell"/>
</dbReference>
<dbReference type="FunFam" id="1.10.10.60:FF:000154">
    <property type="entry name" value="Transcription factor SRM1"/>
    <property type="match status" value="1"/>
</dbReference>
<dbReference type="SMART" id="SM00717">
    <property type="entry name" value="SANT"/>
    <property type="match status" value="2"/>
</dbReference>
<evidence type="ECO:0000259" key="7">
    <source>
        <dbReference type="PROSITE" id="PS50090"/>
    </source>
</evidence>
<dbReference type="InterPro" id="IPR001005">
    <property type="entry name" value="SANT/Myb"/>
</dbReference>
<dbReference type="GO" id="GO:0003677">
    <property type="term" value="F:DNA binding"/>
    <property type="evidence" value="ECO:0007669"/>
    <property type="project" value="UniProtKB-KW"/>
</dbReference>
<sequence length="252" mass="28634">MFIIPGQNPLASLTKSPKSSSPTVHRGEIHTEKHRIPNCGEMFPDGRYTTTSSELSSTSSWTREEDKMFEKALVMFPEDGPDRWRTIAAHLPGKSPAQVQDHYEALLHDVYEIDSGRVELPCYLDDSASCESEFRSSQISFGSKPSKQSEVERKKGTPWTEEEHRLFLIGLDKYGKGDWRSISRNVVVTRTPTQVASHAQKYYLRQSSVKKERKRSSIHDITTVENKPAFPQPDHYPDEGGSWGNQNFGFPM</sequence>
<dbReference type="PANTHER" id="PTHR44042:SF67">
    <property type="entry name" value="MYB-LIKE PROTEIN I"/>
    <property type="match status" value="1"/>
</dbReference>
<dbReference type="Proteomes" id="UP001415857">
    <property type="component" value="Unassembled WGS sequence"/>
</dbReference>
<feature type="domain" description="Myb-like" evidence="7">
    <location>
        <begin position="151"/>
        <end position="203"/>
    </location>
</feature>
<accession>A0AAP0RZ05</accession>
<evidence type="ECO:0000313" key="10">
    <source>
        <dbReference type="EMBL" id="KAK9283640.1"/>
    </source>
</evidence>
<evidence type="ECO:0000256" key="2">
    <source>
        <dbReference type="ARBA" id="ARBA00023015"/>
    </source>
</evidence>
<reference evidence="10 11" key="1">
    <citation type="journal article" date="2024" name="Plant J.">
        <title>Genome sequences and population genomics reveal climatic adaptation and genomic divergence between two closely related sweetgum species.</title>
        <authorList>
            <person name="Xu W.Q."/>
            <person name="Ren C.Q."/>
            <person name="Zhang X.Y."/>
            <person name="Comes H.P."/>
            <person name="Liu X.H."/>
            <person name="Li Y.G."/>
            <person name="Kettle C.J."/>
            <person name="Jalonen R."/>
            <person name="Gaisberger H."/>
            <person name="Ma Y.Z."/>
            <person name="Qiu Y.X."/>
        </authorList>
    </citation>
    <scope>NUCLEOTIDE SEQUENCE [LARGE SCALE GENOMIC DNA]</scope>
    <source>
        <strain evidence="10">Hangzhou</strain>
    </source>
</reference>
<protein>
    <submittedName>
        <fullName evidence="10">Uncharacterized protein</fullName>
    </submittedName>
</protein>
<keyword evidence="2" id="KW-0805">Transcription regulation</keyword>
<evidence type="ECO:0000256" key="1">
    <source>
        <dbReference type="ARBA" id="ARBA00004123"/>
    </source>
</evidence>
<organism evidence="10 11">
    <name type="scientific">Liquidambar formosana</name>
    <name type="common">Formosan gum</name>
    <dbReference type="NCBI Taxonomy" id="63359"/>
    <lineage>
        <taxon>Eukaryota</taxon>
        <taxon>Viridiplantae</taxon>
        <taxon>Streptophyta</taxon>
        <taxon>Embryophyta</taxon>
        <taxon>Tracheophyta</taxon>
        <taxon>Spermatophyta</taxon>
        <taxon>Magnoliopsida</taxon>
        <taxon>eudicotyledons</taxon>
        <taxon>Gunneridae</taxon>
        <taxon>Pentapetalae</taxon>
        <taxon>Saxifragales</taxon>
        <taxon>Altingiaceae</taxon>
        <taxon>Liquidambar</taxon>
    </lineage>
</organism>
<dbReference type="InterPro" id="IPR017884">
    <property type="entry name" value="SANT_dom"/>
</dbReference>
<dbReference type="InterPro" id="IPR006447">
    <property type="entry name" value="Myb_dom_plants"/>
</dbReference>
<feature type="region of interest" description="Disordered" evidence="6">
    <location>
        <begin position="226"/>
        <end position="252"/>
    </location>
</feature>
<keyword evidence="11" id="KW-1185">Reference proteome</keyword>
<dbReference type="PROSITE" id="PS51293">
    <property type="entry name" value="SANT"/>
    <property type="match status" value="1"/>
</dbReference>
<feature type="compositionally biased region" description="Low complexity" evidence="6">
    <location>
        <begin position="10"/>
        <end position="23"/>
    </location>
</feature>
<keyword evidence="4" id="KW-0804">Transcription</keyword>
<evidence type="ECO:0000313" key="11">
    <source>
        <dbReference type="Proteomes" id="UP001415857"/>
    </source>
</evidence>
<gene>
    <name evidence="10" type="ORF">L1049_011890</name>
</gene>
<keyword evidence="5" id="KW-0539">Nucleus</keyword>
<evidence type="ECO:0000256" key="4">
    <source>
        <dbReference type="ARBA" id="ARBA00023163"/>
    </source>
</evidence>
<feature type="compositionally biased region" description="Basic and acidic residues" evidence="6">
    <location>
        <begin position="25"/>
        <end position="35"/>
    </location>
</feature>
<dbReference type="SUPFAM" id="SSF46689">
    <property type="entry name" value="Homeodomain-like"/>
    <property type="match status" value="2"/>
</dbReference>
<feature type="domain" description="HTH myb-type" evidence="9">
    <location>
        <begin position="60"/>
        <end position="111"/>
    </location>
</feature>